<feature type="region of interest" description="Disordered" evidence="5">
    <location>
        <begin position="1011"/>
        <end position="1051"/>
    </location>
</feature>
<feature type="region of interest" description="Disordered" evidence="5">
    <location>
        <begin position="507"/>
        <end position="542"/>
    </location>
</feature>
<dbReference type="SUPFAM" id="SSF52047">
    <property type="entry name" value="RNI-like"/>
    <property type="match status" value="2"/>
</dbReference>
<dbReference type="GO" id="GO:0031267">
    <property type="term" value="F:small GTPase binding"/>
    <property type="evidence" value="ECO:0007669"/>
    <property type="project" value="TreeGrafter"/>
</dbReference>
<dbReference type="InParanoid" id="A0A1Z5JKP8"/>
<dbReference type="SUPFAM" id="SSF52172">
    <property type="entry name" value="CheY-like"/>
    <property type="match status" value="1"/>
</dbReference>
<proteinExistence type="predicted"/>
<dbReference type="InterPro" id="IPR006553">
    <property type="entry name" value="Leu-rich_rpt_Cys-con_subtyp"/>
</dbReference>
<dbReference type="GO" id="GO:0048471">
    <property type="term" value="C:perinuclear region of cytoplasm"/>
    <property type="evidence" value="ECO:0007669"/>
    <property type="project" value="TreeGrafter"/>
</dbReference>
<gene>
    <name evidence="7" type="ORF">FisN_6Lh373</name>
</gene>
<dbReference type="Pfam" id="PF00072">
    <property type="entry name" value="Response_reg"/>
    <property type="match status" value="1"/>
</dbReference>
<dbReference type="GO" id="GO:0000160">
    <property type="term" value="P:phosphorelay signal transduction system"/>
    <property type="evidence" value="ECO:0007669"/>
    <property type="project" value="InterPro"/>
</dbReference>
<sequence>MEEAQALALAEAALFAEAERDRRQYEGIPFDAMEASMMTDSESQLSMDHHNQLGGFGMQEAELLENLMNLPDDESRHQLLQLLQQQEQQQLMKEPLRMRSERHYLTISKEGTGTILEATETVTGFQPQELLMNSSYDLICDDDLPGFLCIKTHFWDEGILDVEVMIRRRTVDGDWLWLASKAVDFNEQPVPNITLEETLVHDEETAKRLNRIIRITAVLVQAVEAAWLTEVQAGEATKDNTASHKHALVPPPSSLVTEDVQAYQEWIQRITASGEHVVDDTLQRLLQLAATPNPHQSKPSEIEQEIIERFVTAHRKKTFDPFSMIESVRKGVRLDLGLTQLYPEEVKLITAVLIGMVPVIEAVPAVLSVLHQEGGLRALAMQLDSSLPAPQLSQSPESPSRMRQSIPLSLAAPVPPISVVNFSYTYIGNAGMEMLSEFLHRGTTTLKSLDVSFCGLEEKGLMALARGFTKRKRNGLPYLRGVIISGNQITPKAAIEIGTALSPLEVGPKKRKPRLSVSKSRTGYDTDTDDDEFDDDDDSDAPREVKRKCCVENEGLQVLHVASASLTPAALSRLLEGLGMHCPVKELNLASNNFGPKGANALVSFLETTRKSVMHKALPFLDRLDVSNNNLGDDGVAQLTRAIASKKTQVQIVDLKLSSNAIGPGGIETIMNKLLSKHELQSLSLDKNCIGDQGCQLVAASLQSLRALSRLNLSFNQIGSRGINSLMRSLISCDSITYLGLSGNILRITGAIALAFCLAQHPRLEELDLDNCCLGQAAQCHIAAGIISNRWVPMKRLNGFSVGPPMVAIGALKPYAAQLPNEDCFRIRKDEQMKTILQWTEENRNAKRGGKSIDPAILAAAGLTAETDYQQSRFLTPDFVASINDVHGTPSQNAYFRLLGWLGQIPFDEDELTALQKYFFDSDGGEGDRNSDGYINLKLRGDLLAALDSEVADEFRIELPSLASAVKGSIGVDLDKVDDIDWSAWKAFVGHIAEAPPKDTLDYDEQKSPSIYNESTAEGNEDEESDVGSYRADSSMKHVDSSSSMSGRGKIKPRMTMFPQFEHQLEELKEAATEMIEQEDDPMQHDIILTQYAEASLMILRQLRYHCMNNGIDGWRKGGLKRKVLIIDDSNVTRRMVSRAFEKADFIVDTASNGAEGVEKLKASIYDIAFMDIDMPVMDGFEATKKLREWEDSMRPGARQPICALTATYVDDFERSELMKFKEAGLDVMESKPCNIPRLFKVVDDVSPMFSDLSISIRRDRSDSRLSDSQYSDKSL</sequence>
<feature type="domain" description="Response regulatory" evidence="6">
    <location>
        <begin position="1123"/>
        <end position="1247"/>
    </location>
</feature>
<feature type="compositionally biased region" description="Acidic residues" evidence="5">
    <location>
        <begin position="526"/>
        <end position="539"/>
    </location>
</feature>
<dbReference type="InterPro" id="IPR032675">
    <property type="entry name" value="LRR_dom_sf"/>
</dbReference>
<evidence type="ECO:0000256" key="2">
    <source>
        <dbReference type="ARBA" id="ARBA00022614"/>
    </source>
</evidence>
<dbReference type="InterPro" id="IPR011006">
    <property type="entry name" value="CheY-like_superfamily"/>
</dbReference>
<evidence type="ECO:0000313" key="8">
    <source>
        <dbReference type="Proteomes" id="UP000198406"/>
    </source>
</evidence>
<dbReference type="GO" id="GO:0006913">
    <property type="term" value="P:nucleocytoplasmic transport"/>
    <property type="evidence" value="ECO:0007669"/>
    <property type="project" value="TreeGrafter"/>
</dbReference>
<dbReference type="InterPro" id="IPR027038">
    <property type="entry name" value="RanGap"/>
</dbReference>
<evidence type="ECO:0000259" key="6">
    <source>
        <dbReference type="PROSITE" id="PS50110"/>
    </source>
</evidence>
<keyword evidence="2" id="KW-0433">Leucine-rich repeat</keyword>
<dbReference type="Gene3D" id="3.80.10.10">
    <property type="entry name" value="Ribonuclease Inhibitor"/>
    <property type="match status" value="3"/>
</dbReference>
<dbReference type="PANTHER" id="PTHR24113:SF12">
    <property type="entry name" value="RAN GTPASE-ACTIVATING PROTEIN 1"/>
    <property type="match status" value="1"/>
</dbReference>
<keyword evidence="3" id="KW-0677">Repeat</keyword>
<dbReference type="Pfam" id="PF13516">
    <property type="entry name" value="LRR_6"/>
    <property type="match status" value="5"/>
</dbReference>
<dbReference type="SMART" id="SM00368">
    <property type="entry name" value="LRR_RI"/>
    <property type="match status" value="9"/>
</dbReference>
<dbReference type="SMART" id="SM00448">
    <property type="entry name" value="REC"/>
    <property type="match status" value="1"/>
</dbReference>
<keyword evidence="8" id="KW-1185">Reference proteome</keyword>
<comment type="caution">
    <text evidence="7">The sequence shown here is derived from an EMBL/GenBank/DDBJ whole genome shotgun (WGS) entry which is preliminary data.</text>
</comment>
<keyword evidence="4" id="KW-0597">Phosphoprotein</keyword>
<dbReference type="EMBL" id="BDSP01000081">
    <property type="protein sequence ID" value="GAX14593.1"/>
    <property type="molecule type" value="Genomic_DNA"/>
</dbReference>
<dbReference type="GO" id="GO:0005096">
    <property type="term" value="F:GTPase activator activity"/>
    <property type="evidence" value="ECO:0007669"/>
    <property type="project" value="UniProtKB-KW"/>
</dbReference>
<evidence type="ECO:0000256" key="3">
    <source>
        <dbReference type="ARBA" id="ARBA00022737"/>
    </source>
</evidence>
<dbReference type="InterPro" id="IPR001611">
    <property type="entry name" value="Leu-rich_rpt"/>
</dbReference>
<accession>A0A1Z5JKP8</accession>
<keyword evidence="1" id="KW-0343">GTPase activation</keyword>
<dbReference type="Gene3D" id="3.40.50.2300">
    <property type="match status" value="1"/>
</dbReference>
<dbReference type="GO" id="GO:0005829">
    <property type="term" value="C:cytosol"/>
    <property type="evidence" value="ECO:0007669"/>
    <property type="project" value="TreeGrafter"/>
</dbReference>
<dbReference type="Proteomes" id="UP000198406">
    <property type="component" value="Unassembled WGS sequence"/>
</dbReference>
<dbReference type="PANTHER" id="PTHR24113">
    <property type="entry name" value="RAN GTPASE-ACTIVATING PROTEIN 1"/>
    <property type="match status" value="1"/>
</dbReference>
<feature type="modified residue" description="4-aspartylphosphate" evidence="4">
    <location>
        <position position="1172"/>
    </location>
</feature>
<protein>
    <recommendedName>
        <fullName evidence="6">Response regulatory domain-containing protein</fullName>
    </recommendedName>
</protein>
<name>A0A1Z5JKP8_FISSO</name>
<evidence type="ECO:0000313" key="7">
    <source>
        <dbReference type="EMBL" id="GAX14593.1"/>
    </source>
</evidence>
<evidence type="ECO:0000256" key="5">
    <source>
        <dbReference type="SAM" id="MobiDB-lite"/>
    </source>
</evidence>
<dbReference type="InterPro" id="IPR001789">
    <property type="entry name" value="Sig_transdc_resp-reg_receiver"/>
</dbReference>
<dbReference type="Gene3D" id="3.30.450.20">
    <property type="entry name" value="PAS domain"/>
    <property type="match status" value="1"/>
</dbReference>
<dbReference type="AlphaFoldDB" id="A0A1Z5JKP8"/>
<reference evidence="7 8" key="1">
    <citation type="journal article" date="2015" name="Plant Cell">
        <title>Oil accumulation by the oleaginous diatom Fistulifera solaris as revealed by the genome and transcriptome.</title>
        <authorList>
            <person name="Tanaka T."/>
            <person name="Maeda Y."/>
            <person name="Veluchamy A."/>
            <person name="Tanaka M."/>
            <person name="Abida H."/>
            <person name="Marechal E."/>
            <person name="Bowler C."/>
            <person name="Muto M."/>
            <person name="Sunaga Y."/>
            <person name="Tanaka M."/>
            <person name="Yoshino T."/>
            <person name="Taniguchi T."/>
            <person name="Fukuda Y."/>
            <person name="Nemoto M."/>
            <person name="Matsumoto M."/>
            <person name="Wong P.S."/>
            <person name="Aburatani S."/>
            <person name="Fujibuchi W."/>
        </authorList>
    </citation>
    <scope>NUCLEOTIDE SEQUENCE [LARGE SCALE GENOMIC DNA]</scope>
    <source>
        <strain evidence="7 8">JPCC DA0580</strain>
    </source>
</reference>
<organism evidence="7 8">
    <name type="scientific">Fistulifera solaris</name>
    <name type="common">Oleaginous diatom</name>
    <dbReference type="NCBI Taxonomy" id="1519565"/>
    <lineage>
        <taxon>Eukaryota</taxon>
        <taxon>Sar</taxon>
        <taxon>Stramenopiles</taxon>
        <taxon>Ochrophyta</taxon>
        <taxon>Bacillariophyta</taxon>
        <taxon>Bacillariophyceae</taxon>
        <taxon>Bacillariophycidae</taxon>
        <taxon>Naviculales</taxon>
        <taxon>Naviculaceae</taxon>
        <taxon>Fistulifera</taxon>
    </lineage>
</organism>
<dbReference type="SMART" id="SM00367">
    <property type="entry name" value="LRR_CC"/>
    <property type="match status" value="4"/>
</dbReference>
<dbReference type="OrthoDB" id="287671at2759"/>
<dbReference type="GO" id="GO:0005634">
    <property type="term" value="C:nucleus"/>
    <property type="evidence" value="ECO:0007669"/>
    <property type="project" value="TreeGrafter"/>
</dbReference>
<dbReference type="CDD" id="cd17546">
    <property type="entry name" value="REC_hyHK_CKI1_RcsC-like"/>
    <property type="match status" value="1"/>
</dbReference>
<evidence type="ECO:0000256" key="4">
    <source>
        <dbReference type="PROSITE-ProRule" id="PRU00169"/>
    </source>
</evidence>
<evidence type="ECO:0000256" key="1">
    <source>
        <dbReference type="ARBA" id="ARBA00022468"/>
    </source>
</evidence>
<dbReference type="PROSITE" id="PS50110">
    <property type="entry name" value="RESPONSE_REGULATORY"/>
    <property type="match status" value="1"/>
</dbReference>